<protein>
    <recommendedName>
        <fullName evidence="4">Carboxypeptidase regulatory-like domain-containing protein</fullName>
    </recommendedName>
</protein>
<feature type="transmembrane region" description="Helical" evidence="1">
    <location>
        <begin position="16"/>
        <end position="40"/>
    </location>
</feature>
<reference evidence="3" key="1">
    <citation type="journal article" date="2012" name="Stand. Genomic Sci.">
        <title>Permanent draft genome sequence of the gliding predator Saprospira grandis strain Sa g1 (= HR1).</title>
        <authorList>
            <person name="Mavromatis K."/>
            <person name="Chertkov O."/>
            <person name="Lapidus A."/>
            <person name="Nolan M."/>
            <person name="Lucas S."/>
            <person name="Tice H."/>
            <person name="Del Rio T.G."/>
            <person name="Cheng J.F."/>
            <person name="Han C."/>
            <person name="Tapia R."/>
            <person name="Bruce D."/>
            <person name="Goodwin L.A."/>
            <person name="Pitluck S."/>
            <person name="Huntemann M."/>
            <person name="Liolios K."/>
            <person name="Pagani I."/>
            <person name="Ivanova N."/>
            <person name="Mikhailova N."/>
            <person name="Pati A."/>
            <person name="Chen A."/>
            <person name="Palaniappan K."/>
            <person name="Land M."/>
            <person name="Brambilla E.M."/>
            <person name="Rohde M."/>
            <person name="Spring S."/>
            <person name="Goker M."/>
            <person name="Detter J.C."/>
            <person name="Bristow J."/>
            <person name="Eisen J.A."/>
            <person name="Markowitz V."/>
            <person name="Hugenholtz P."/>
            <person name="Kyrpides N.C."/>
            <person name="Klenk H.P."/>
            <person name="Woyke T."/>
        </authorList>
    </citation>
    <scope>NUCLEOTIDE SEQUENCE [LARGE SCALE GENOMIC DNA]</scope>
    <source>
        <strain evidence="3">DSM 2844</strain>
    </source>
</reference>
<organism evidence="2 3">
    <name type="scientific">Saprospira grandis DSM 2844</name>
    <dbReference type="NCBI Taxonomy" id="694433"/>
    <lineage>
        <taxon>Bacteria</taxon>
        <taxon>Pseudomonadati</taxon>
        <taxon>Bacteroidota</taxon>
        <taxon>Saprospiria</taxon>
        <taxon>Saprospirales</taxon>
        <taxon>Saprospiraceae</taxon>
        <taxon>Saprospira</taxon>
    </lineage>
</organism>
<proteinExistence type="predicted"/>
<dbReference type="OrthoDB" id="9828808at2"/>
<dbReference type="EMBL" id="JH719942">
    <property type="protein sequence ID" value="EJF54711.1"/>
    <property type="molecule type" value="Genomic_DNA"/>
</dbReference>
<dbReference type="AlphaFoldDB" id="J0XZS1"/>
<keyword evidence="1" id="KW-1133">Transmembrane helix</keyword>
<evidence type="ECO:0008006" key="4">
    <source>
        <dbReference type="Google" id="ProtNLM"/>
    </source>
</evidence>
<keyword evidence="1" id="KW-0472">Membrane</keyword>
<dbReference type="RefSeq" id="WP_002660528.1">
    <property type="nucleotide sequence ID" value="NZ_JH719942.1"/>
</dbReference>
<dbReference type="Proteomes" id="UP000005113">
    <property type="component" value="Unassembled WGS sequence"/>
</dbReference>
<accession>J0XZS1</accession>
<gene>
    <name evidence="2" type="ORF">SapgrDRAFT_3062</name>
</gene>
<sequence>MSPAAKKKKILKFIRCFLYSLLFSCLAVALFVAYVVLAIISNVDQRNVKVEGIVMDENTNQRLANTTLVIHSERFMSDKGTQNYDSCQGFDTLYLQTDHRGYYSVSIDYSCAVTIRVGGENYRRKIYYPTLRRRIIQNVYLENK</sequence>
<evidence type="ECO:0000313" key="3">
    <source>
        <dbReference type="Proteomes" id="UP000005113"/>
    </source>
</evidence>
<dbReference type="HOGENOM" id="CLU_1795142_0_0_10"/>
<evidence type="ECO:0000313" key="2">
    <source>
        <dbReference type="EMBL" id="EJF54711.1"/>
    </source>
</evidence>
<keyword evidence="1" id="KW-0812">Transmembrane</keyword>
<evidence type="ECO:0000256" key="1">
    <source>
        <dbReference type="SAM" id="Phobius"/>
    </source>
</evidence>
<name>J0XZS1_9BACT</name>